<accession>A0ABQ0EAE6</accession>
<comment type="caution">
    <text evidence="1">The sequence shown here is derived from an EMBL/GenBank/DDBJ whole genome shotgun (WGS) entry which is preliminary data.</text>
</comment>
<keyword evidence="2" id="KW-1185">Reference proteome</keyword>
<proteinExistence type="predicted"/>
<dbReference type="EMBL" id="BAAFSG010000001">
    <property type="protein sequence ID" value="GAB1254542.1"/>
    <property type="molecule type" value="Genomic_DNA"/>
</dbReference>
<name>A0ABQ0EAE6_9BACT</name>
<evidence type="ECO:0000313" key="1">
    <source>
        <dbReference type="EMBL" id="GAB1254542.1"/>
    </source>
</evidence>
<sequence length="58" mass="6252">MQDCPQTPLPNGLMTTKSVEEYAVLASIAIVTLQADMATCNAKQAALRAWDKSVKEAK</sequence>
<gene>
    <name evidence="1" type="ORF">Defa_20290</name>
</gene>
<organism evidence="1 2">
    <name type="scientific">Desulfovibrio falkowii</name>
    <dbReference type="NCBI Taxonomy" id="3136602"/>
    <lineage>
        <taxon>Bacteria</taxon>
        <taxon>Pseudomonadati</taxon>
        <taxon>Thermodesulfobacteriota</taxon>
        <taxon>Desulfovibrionia</taxon>
        <taxon>Desulfovibrionales</taxon>
        <taxon>Desulfovibrionaceae</taxon>
        <taxon>Desulfovibrio</taxon>
    </lineage>
</organism>
<protein>
    <submittedName>
        <fullName evidence="1">Uncharacterized protein</fullName>
    </submittedName>
</protein>
<evidence type="ECO:0000313" key="2">
    <source>
        <dbReference type="Proteomes" id="UP001628192"/>
    </source>
</evidence>
<reference evidence="1 2" key="1">
    <citation type="journal article" date="2025" name="Int. J. Syst. Evol. Microbiol.">
        <title>Desulfovibrio falkowii sp. nov., Porphyromonas miyakawae sp. nov., Mediterraneibacter flintii sp. nov. and Owariibacterium komagatae gen. nov., sp. nov., isolated from human faeces.</title>
        <authorList>
            <person name="Hamaguchi T."/>
            <person name="Ohara M."/>
            <person name="Hisatomi A."/>
            <person name="Sekiguchi K."/>
            <person name="Takeda J.I."/>
            <person name="Ueyama J."/>
            <person name="Ito M."/>
            <person name="Nishiwaki H."/>
            <person name="Ogi T."/>
            <person name="Hirayama M."/>
            <person name="Ohkuma M."/>
            <person name="Sakamoto M."/>
            <person name="Ohno K."/>
        </authorList>
    </citation>
    <scope>NUCLEOTIDE SEQUENCE [LARGE SCALE GENOMIC DNA]</scope>
    <source>
        <strain evidence="1 2">13CB8C</strain>
    </source>
</reference>
<dbReference type="Proteomes" id="UP001628192">
    <property type="component" value="Unassembled WGS sequence"/>
</dbReference>